<sequence length="402" mass="45643">MGNIYSSKIGGIKECWVLKITLNAGDQPLPNIADFGRATIGINYCLYNESEHKKKLPVTPDLHHIETIEKNSVSFDGECAQQWKVSAQSPMPFEFPLTKSEYDEAYSVVIWADPFASAAFFREGNWRGVLIIDKISQYKHDESDGVVNKHVIDITVKIAQSVISYFLDLVETYTTPNFKPLKEIHDAIKRGDRDAIGKLGVLGVSIGSNNNLDYATRNDIGDGFINLLDGDLYDKDYWISESKRTKNPYNIKWGESDISRYDFKAPISKLYGAMMRIGNDGRIYSNEGFSNLNWGIVGYQLEVGSDRMIKYAHMDVTSGDQTHDDVATRDGQKAAEIAANTSTDEPATYPKTLDRRALFLFTVNAISTNDLYTHVGVSKYQKQREAQREKERQKFMNREWYR</sequence>
<dbReference type="EMBL" id="RHXB01000017">
    <property type="protein sequence ID" value="RSE22523.1"/>
    <property type="molecule type" value="Genomic_DNA"/>
</dbReference>
<dbReference type="OrthoDB" id="6636148at2"/>
<evidence type="ECO:0000313" key="1">
    <source>
        <dbReference type="EMBL" id="RSE22523.1"/>
    </source>
</evidence>
<dbReference type="Proteomes" id="UP000275331">
    <property type="component" value="Unassembled WGS sequence"/>
</dbReference>
<proteinExistence type="predicted"/>
<organism evidence="1 2">
    <name type="scientific">Atlantibacter subterraneus</name>
    <dbReference type="NCBI Taxonomy" id="255519"/>
    <lineage>
        <taxon>Bacteria</taxon>
        <taxon>Pseudomonadati</taxon>
        <taxon>Pseudomonadota</taxon>
        <taxon>Gammaproteobacteria</taxon>
        <taxon>Enterobacterales</taxon>
        <taxon>Enterobacteriaceae</taxon>
        <taxon>Atlantibacter</taxon>
    </lineage>
</organism>
<reference evidence="1 2" key="1">
    <citation type="submission" date="2018-10" db="EMBL/GenBank/DDBJ databases">
        <title>Transmission dynamics of multidrug resistant bacteria on intensive care unit surfaces.</title>
        <authorList>
            <person name="D'Souza A.W."/>
            <person name="Potter R.F."/>
            <person name="Wallace M."/>
            <person name="Shupe A."/>
            <person name="Patel S."/>
            <person name="Sun S."/>
            <person name="Gul D."/>
            <person name="Kwon J.H."/>
            <person name="Andleeb S."/>
            <person name="Burnham C.-A.D."/>
            <person name="Dantas G."/>
        </authorList>
    </citation>
    <scope>NUCLEOTIDE SEQUENCE [LARGE SCALE GENOMIC DNA]</scope>
    <source>
        <strain evidence="1 2">AS_373</strain>
    </source>
</reference>
<accession>A0A427UPT2</accession>
<name>A0A427UPT2_9ENTR</name>
<comment type="caution">
    <text evidence="1">The sequence shown here is derived from an EMBL/GenBank/DDBJ whole genome shotgun (WGS) entry which is preliminary data.</text>
</comment>
<dbReference type="RefSeq" id="WP_125295209.1">
    <property type="nucleotide sequence ID" value="NZ_JAPTZM010000001.1"/>
</dbReference>
<gene>
    <name evidence="1" type="ORF">EGT71_20810</name>
</gene>
<protein>
    <submittedName>
        <fullName evidence="1">Uncharacterized protein</fullName>
    </submittedName>
</protein>
<evidence type="ECO:0000313" key="2">
    <source>
        <dbReference type="Proteomes" id="UP000275331"/>
    </source>
</evidence>
<dbReference type="AlphaFoldDB" id="A0A427UPT2"/>